<proteinExistence type="inferred from homology"/>
<evidence type="ECO:0000256" key="8">
    <source>
        <dbReference type="ARBA" id="ARBA00024363"/>
    </source>
</evidence>
<feature type="domain" description="ABC transmembrane type-1" evidence="12">
    <location>
        <begin position="55"/>
        <end position="337"/>
    </location>
</feature>
<dbReference type="GO" id="GO:0016887">
    <property type="term" value="F:ATP hydrolysis activity"/>
    <property type="evidence" value="ECO:0007669"/>
    <property type="project" value="InterPro"/>
</dbReference>
<dbReference type="PROSITE" id="PS50893">
    <property type="entry name" value="ABC_TRANSPORTER_2"/>
    <property type="match status" value="1"/>
</dbReference>
<feature type="transmembrane region" description="Helical" evidence="10">
    <location>
        <begin position="193"/>
        <end position="211"/>
    </location>
</feature>
<feature type="domain" description="ABC transporter" evidence="11">
    <location>
        <begin position="371"/>
        <end position="605"/>
    </location>
</feature>
<dbReference type="SMART" id="SM00382">
    <property type="entry name" value="AAA"/>
    <property type="match status" value="1"/>
</dbReference>
<evidence type="ECO:0000256" key="3">
    <source>
        <dbReference type="ARBA" id="ARBA00022692"/>
    </source>
</evidence>
<dbReference type="PANTHER" id="PTHR43394">
    <property type="entry name" value="ATP-DEPENDENT PERMEASE MDL1, MITOCHONDRIAL"/>
    <property type="match status" value="1"/>
</dbReference>
<reference evidence="13" key="1">
    <citation type="submission" date="2023-03" db="EMBL/GenBank/DDBJ databases">
        <authorList>
            <person name="Steffen K."/>
            <person name="Cardenas P."/>
        </authorList>
    </citation>
    <scope>NUCLEOTIDE SEQUENCE</scope>
</reference>
<keyword evidence="2" id="KW-0813">Transport</keyword>
<dbReference type="GO" id="GO:0005524">
    <property type="term" value="F:ATP binding"/>
    <property type="evidence" value="ECO:0007669"/>
    <property type="project" value="UniProtKB-KW"/>
</dbReference>
<keyword evidence="6 10" id="KW-1133">Transmembrane helix</keyword>
<keyword evidence="5 13" id="KW-0067">ATP-binding</keyword>
<comment type="caution">
    <text evidence="13">The sequence shown here is derived from an EMBL/GenBank/DDBJ whole genome shotgun (WGS) entry which is preliminary data.</text>
</comment>
<keyword evidence="4" id="KW-0547">Nucleotide-binding</keyword>
<dbReference type="CDD" id="cd18545">
    <property type="entry name" value="ABC_6TM_YknV_like"/>
    <property type="match status" value="1"/>
</dbReference>
<evidence type="ECO:0000256" key="10">
    <source>
        <dbReference type="SAM" id="Phobius"/>
    </source>
</evidence>
<gene>
    <name evidence="13" type="ORF">GBAR_LOCUS11024</name>
</gene>
<keyword evidence="14" id="KW-1185">Reference proteome</keyword>
<organism evidence="13 14">
    <name type="scientific">Geodia barretti</name>
    <name type="common">Barrett's horny sponge</name>
    <dbReference type="NCBI Taxonomy" id="519541"/>
    <lineage>
        <taxon>Eukaryota</taxon>
        <taxon>Metazoa</taxon>
        <taxon>Porifera</taxon>
        <taxon>Demospongiae</taxon>
        <taxon>Heteroscleromorpha</taxon>
        <taxon>Tetractinellida</taxon>
        <taxon>Astrophorina</taxon>
        <taxon>Geodiidae</taxon>
        <taxon>Geodia</taxon>
    </lineage>
</organism>
<dbReference type="InterPro" id="IPR003593">
    <property type="entry name" value="AAA+_ATPase"/>
</dbReference>
<evidence type="ECO:0000256" key="5">
    <source>
        <dbReference type="ARBA" id="ARBA00022840"/>
    </source>
</evidence>
<dbReference type="Gene3D" id="1.20.1560.10">
    <property type="entry name" value="ABC transporter type 1, transmembrane domain"/>
    <property type="match status" value="1"/>
</dbReference>
<comment type="similarity">
    <text evidence="8">Belongs to the ABC transporter superfamily. ABCB family. Heavy Metal importer (TC 3.A.1.210) subfamily.</text>
</comment>
<evidence type="ECO:0000259" key="11">
    <source>
        <dbReference type="PROSITE" id="PS50893"/>
    </source>
</evidence>
<dbReference type="Gene3D" id="3.40.50.300">
    <property type="entry name" value="P-loop containing nucleotide triphosphate hydrolases"/>
    <property type="match status" value="1"/>
</dbReference>
<accession>A0AA35RWH2</accession>
<dbReference type="InterPro" id="IPR036640">
    <property type="entry name" value="ABC1_TM_sf"/>
</dbReference>
<dbReference type="InterPro" id="IPR039421">
    <property type="entry name" value="Type_1_exporter"/>
</dbReference>
<evidence type="ECO:0000259" key="12">
    <source>
        <dbReference type="PROSITE" id="PS50929"/>
    </source>
</evidence>
<protein>
    <submittedName>
        <fullName evidence="13">Uncharacterized ABC transporter ATP-binding protein YknV</fullName>
    </submittedName>
</protein>
<dbReference type="FunFam" id="3.40.50.300:FF:000287">
    <property type="entry name" value="Multidrug ABC transporter ATP-binding protein"/>
    <property type="match status" value="1"/>
</dbReference>
<sequence>MGGGMMGGMRGTSADSMFAPSNDNLTDEEVVGRVYDNRVVKRFATYIGPYRKYALIALASLLTYAAVNASIPLLIKYGIDWAVAGGNVNRVHVIGAAFMVITVIHFLSNRLQFIFISLTGQHILYDLRAGMFSHLQNQSNSFYHRTPIGRIMSRMQSDVLQLQETFELMALALAELVTVGAIIILMLVIDWQLALACMLVVPILTLILMYWQRFARHSFMRIRRAIAMVNGEYNQNITGVRVVQSLNRQDENLAHFRTLNNEYLDANLEAARYSGMLQPMVELLIGLGIGVGVVLFGGFLLQRDALEVGTLAAFALWIQRFFEPIRQLTMQYSQLQRAMAAGVRIFEVLDLQPDVTDKPDASILPQVDGEIRYNDVVFHYTPGTDVLKNVNLHIKAGENVALVGSTGAGKSTLVNLLHRSADVTGGSITVDGHDLRDVTRQSLVHQMSMVLQEPYLFSGTVRENICYQNAGITDEEMIAASTAVGAHDFVMELANGYDSELAERGVNLSIGQRQLISFARAIVGNPRILVLDEATANIDTHTELLIQRALNRILKDRTSIVIAHRLSTIRNADKIVVLDQGRVAEVGSHDELLESGGVYAQLYAINYGLSGPSIDVAPVGGEVIGADGLSPAAAD</sequence>
<evidence type="ECO:0000256" key="1">
    <source>
        <dbReference type="ARBA" id="ARBA00004141"/>
    </source>
</evidence>
<feature type="transmembrane region" description="Helical" evidence="10">
    <location>
        <begin position="91"/>
        <end position="108"/>
    </location>
</feature>
<dbReference type="PANTHER" id="PTHR43394:SF1">
    <property type="entry name" value="ATP-BINDING CASSETTE SUB-FAMILY B MEMBER 10, MITOCHONDRIAL"/>
    <property type="match status" value="1"/>
</dbReference>
<dbReference type="Pfam" id="PF00005">
    <property type="entry name" value="ABC_tran"/>
    <property type="match status" value="1"/>
</dbReference>
<dbReference type="Pfam" id="PF00664">
    <property type="entry name" value="ABC_membrane"/>
    <property type="match status" value="1"/>
</dbReference>
<evidence type="ECO:0000256" key="4">
    <source>
        <dbReference type="ARBA" id="ARBA00022741"/>
    </source>
</evidence>
<feature type="transmembrane region" description="Helical" evidence="10">
    <location>
        <begin position="168"/>
        <end position="187"/>
    </location>
</feature>
<keyword evidence="3 10" id="KW-0812">Transmembrane</keyword>
<dbReference type="PROSITE" id="PS50929">
    <property type="entry name" value="ABC_TM1F"/>
    <property type="match status" value="1"/>
</dbReference>
<evidence type="ECO:0000256" key="6">
    <source>
        <dbReference type="ARBA" id="ARBA00022989"/>
    </source>
</evidence>
<dbReference type="SUPFAM" id="SSF90123">
    <property type="entry name" value="ABC transporter transmembrane region"/>
    <property type="match status" value="1"/>
</dbReference>
<evidence type="ECO:0000313" key="13">
    <source>
        <dbReference type="EMBL" id="CAI8018213.1"/>
    </source>
</evidence>
<dbReference type="GO" id="GO:0015421">
    <property type="term" value="F:ABC-type oligopeptide transporter activity"/>
    <property type="evidence" value="ECO:0007669"/>
    <property type="project" value="TreeGrafter"/>
</dbReference>
<evidence type="ECO:0000256" key="7">
    <source>
        <dbReference type="ARBA" id="ARBA00023136"/>
    </source>
</evidence>
<dbReference type="InterPro" id="IPR011527">
    <property type="entry name" value="ABC1_TM_dom"/>
</dbReference>
<feature type="transmembrane region" description="Helical" evidence="10">
    <location>
        <begin position="53"/>
        <end position="79"/>
    </location>
</feature>
<feature type="transmembrane region" description="Helical" evidence="10">
    <location>
        <begin position="281"/>
        <end position="301"/>
    </location>
</feature>
<dbReference type="InterPro" id="IPR003439">
    <property type="entry name" value="ABC_transporter-like_ATP-bd"/>
</dbReference>
<keyword evidence="7 10" id="KW-0472">Membrane</keyword>
<dbReference type="InterPro" id="IPR027417">
    <property type="entry name" value="P-loop_NTPase"/>
</dbReference>
<feature type="compositionally biased region" description="Gly residues" evidence="9">
    <location>
        <begin position="1"/>
        <end position="10"/>
    </location>
</feature>
<evidence type="ECO:0000256" key="2">
    <source>
        <dbReference type="ARBA" id="ARBA00022448"/>
    </source>
</evidence>
<dbReference type="GO" id="GO:0016020">
    <property type="term" value="C:membrane"/>
    <property type="evidence" value="ECO:0007669"/>
    <property type="project" value="UniProtKB-SubCell"/>
</dbReference>
<dbReference type="SUPFAM" id="SSF52540">
    <property type="entry name" value="P-loop containing nucleoside triphosphate hydrolases"/>
    <property type="match status" value="1"/>
</dbReference>
<name>A0AA35RWH2_GEOBA</name>
<evidence type="ECO:0000313" key="14">
    <source>
        <dbReference type="Proteomes" id="UP001174909"/>
    </source>
</evidence>
<dbReference type="Proteomes" id="UP001174909">
    <property type="component" value="Unassembled WGS sequence"/>
</dbReference>
<dbReference type="AlphaFoldDB" id="A0AA35RWH2"/>
<feature type="region of interest" description="Disordered" evidence="9">
    <location>
        <begin position="1"/>
        <end position="21"/>
    </location>
</feature>
<dbReference type="EMBL" id="CASHTH010001687">
    <property type="protein sequence ID" value="CAI8018213.1"/>
    <property type="molecule type" value="Genomic_DNA"/>
</dbReference>
<comment type="subcellular location">
    <subcellularLocation>
        <location evidence="1">Membrane</location>
        <topology evidence="1">Multi-pass membrane protein</topology>
    </subcellularLocation>
</comment>
<evidence type="ECO:0000256" key="9">
    <source>
        <dbReference type="SAM" id="MobiDB-lite"/>
    </source>
</evidence>